<evidence type="ECO:0000256" key="1">
    <source>
        <dbReference type="SAM" id="MobiDB-lite"/>
    </source>
</evidence>
<accession>A0A9Q1GNT7</accession>
<reference evidence="2" key="1">
    <citation type="submission" date="2022-04" db="EMBL/GenBank/DDBJ databases">
        <title>Carnegiea gigantea Genome sequencing and assembly v2.</title>
        <authorList>
            <person name="Copetti D."/>
            <person name="Sanderson M.J."/>
            <person name="Burquez A."/>
            <person name="Wojciechowski M.F."/>
        </authorList>
    </citation>
    <scope>NUCLEOTIDE SEQUENCE</scope>
    <source>
        <strain evidence="2">SGP5-SGP5p</strain>
        <tissue evidence="2">Aerial part</tissue>
    </source>
</reference>
<dbReference type="EMBL" id="JAKOGI010001615">
    <property type="protein sequence ID" value="KAJ8424732.1"/>
    <property type="molecule type" value="Genomic_DNA"/>
</dbReference>
<comment type="caution">
    <text evidence="2">The sequence shown here is derived from an EMBL/GenBank/DDBJ whole genome shotgun (WGS) entry which is preliminary data.</text>
</comment>
<dbReference type="AlphaFoldDB" id="A0A9Q1GNT7"/>
<organism evidence="2 3">
    <name type="scientific">Carnegiea gigantea</name>
    <dbReference type="NCBI Taxonomy" id="171969"/>
    <lineage>
        <taxon>Eukaryota</taxon>
        <taxon>Viridiplantae</taxon>
        <taxon>Streptophyta</taxon>
        <taxon>Embryophyta</taxon>
        <taxon>Tracheophyta</taxon>
        <taxon>Spermatophyta</taxon>
        <taxon>Magnoliopsida</taxon>
        <taxon>eudicotyledons</taxon>
        <taxon>Gunneridae</taxon>
        <taxon>Pentapetalae</taxon>
        <taxon>Caryophyllales</taxon>
        <taxon>Cactineae</taxon>
        <taxon>Cactaceae</taxon>
        <taxon>Cactoideae</taxon>
        <taxon>Echinocereeae</taxon>
        <taxon>Carnegiea</taxon>
    </lineage>
</organism>
<gene>
    <name evidence="2" type="ORF">Cgig2_010032</name>
</gene>
<name>A0A9Q1GNT7_9CARY</name>
<proteinExistence type="predicted"/>
<evidence type="ECO:0000313" key="2">
    <source>
        <dbReference type="EMBL" id="KAJ8424732.1"/>
    </source>
</evidence>
<keyword evidence="3" id="KW-1185">Reference proteome</keyword>
<feature type="compositionally biased region" description="Basic and acidic residues" evidence="1">
    <location>
        <begin position="88"/>
        <end position="110"/>
    </location>
</feature>
<protein>
    <submittedName>
        <fullName evidence="2">Uncharacterized protein</fullName>
    </submittedName>
</protein>
<sequence>MWGCLFPVASSEGFTGPVPSYELTVAEEAVGHFTLPELAHVIFYAMILNEAMRLGVLHRRTLREMESALTKLRWSTFESWVGMAGPKGEGEKGKEGKRETGPRERKGKEDVGCGWVEQRLGQAHDKEKKRKRQEIEQAAEYIRNNFQWALREPSAPGPRSLPPDYHELYPRFDLGVATRHAHDSNISEMVQIIFYVMVIDDAAELRLSHKLSMDCVMWAKRKLDWGPVKAWLGDNDRRPQRT</sequence>
<feature type="region of interest" description="Disordered" evidence="1">
    <location>
        <begin position="85"/>
        <end position="110"/>
    </location>
</feature>
<evidence type="ECO:0000313" key="3">
    <source>
        <dbReference type="Proteomes" id="UP001153076"/>
    </source>
</evidence>
<dbReference type="Proteomes" id="UP001153076">
    <property type="component" value="Unassembled WGS sequence"/>
</dbReference>